<dbReference type="EMBL" id="BLTE01000013">
    <property type="protein sequence ID" value="GFK94912.1"/>
    <property type="molecule type" value="Genomic_DNA"/>
</dbReference>
<sequence length="426" mass="46944">MNNLPGGLSGAEAPSPIEASVRKYGPEIFQFLSDRDIALLLALRDPERSLTNRQLALLLLEASPETRQRTQANLDAFRRAVIVRVLAGIDPLGGETPASEEAREAIERLARTLAHEISDGRIGPLAFPGPRFDMGASAVLETRPWEPPGKPAPSPRGLLRLLRFSPTPQAGKTAPPTLPDAGPALLFDCLTATPEACIGFWVSLHKEMRNAGTAPLAAVVDRLDPFSRSLAILVLERHEDAVFLERSRELHRAQRERFEAYYRRAEAFFSVFQGNAPIETPVLLERLRDASPGPDLPELPPFEAHAPLQRFSPDMEPAAQIVALAHLHRLAREKGLISLEAVTDSPEGQCPVMLCGLNVLCAVCDPELLREAVRLKTKTLMADWERRTSMVLTALSPGAMASFWFTPFALMEAQLAQCRDPRDYLR</sequence>
<name>A0A6V8LQY7_9BACT</name>
<dbReference type="AlphaFoldDB" id="A0A6V8LQY7"/>
<dbReference type="Proteomes" id="UP000494245">
    <property type="component" value="Unassembled WGS sequence"/>
</dbReference>
<dbReference type="RefSeq" id="WP_173085465.1">
    <property type="nucleotide sequence ID" value="NZ_BLTE01000013.1"/>
</dbReference>
<reference evidence="1 2" key="2">
    <citation type="submission" date="2020-05" db="EMBL/GenBank/DDBJ databases">
        <title>Draft genome sequence of Desulfovibrio sp. strainFSS-1.</title>
        <authorList>
            <person name="Shimoshige H."/>
            <person name="Kobayashi H."/>
            <person name="Maekawa T."/>
        </authorList>
    </citation>
    <scope>NUCLEOTIDE SEQUENCE [LARGE SCALE GENOMIC DNA]</scope>
    <source>
        <strain evidence="1 2">SIID29052-01</strain>
    </source>
</reference>
<evidence type="ECO:0000313" key="2">
    <source>
        <dbReference type="Proteomes" id="UP000494245"/>
    </source>
</evidence>
<reference evidence="1 2" key="1">
    <citation type="submission" date="2020-04" db="EMBL/GenBank/DDBJ databases">
        <authorList>
            <consortium name="Desulfovibrio sp. FSS-1 genome sequencing consortium"/>
            <person name="Shimoshige H."/>
            <person name="Kobayashi H."/>
            <person name="Maekawa T."/>
        </authorList>
    </citation>
    <scope>NUCLEOTIDE SEQUENCE [LARGE SCALE GENOMIC DNA]</scope>
    <source>
        <strain evidence="1 2">SIID29052-01</strain>
    </source>
</reference>
<evidence type="ECO:0000313" key="1">
    <source>
        <dbReference type="EMBL" id="GFK94912.1"/>
    </source>
</evidence>
<accession>A0A6V8LQY7</accession>
<organism evidence="1 2">
    <name type="scientific">Fundidesulfovibrio magnetotacticus</name>
    <dbReference type="NCBI Taxonomy" id="2730080"/>
    <lineage>
        <taxon>Bacteria</taxon>
        <taxon>Pseudomonadati</taxon>
        <taxon>Thermodesulfobacteriota</taxon>
        <taxon>Desulfovibrionia</taxon>
        <taxon>Desulfovibrionales</taxon>
        <taxon>Desulfovibrionaceae</taxon>
        <taxon>Fundidesulfovibrio</taxon>
    </lineage>
</organism>
<keyword evidence="2" id="KW-1185">Reference proteome</keyword>
<gene>
    <name evidence="1" type="ORF">NNJEOMEG_02760</name>
</gene>
<protein>
    <submittedName>
        <fullName evidence="1">Uncharacterized protein</fullName>
    </submittedName>
</protein>
<proteinExistence type="predicted"/>
<comment type="caution">
    <text evidence="1">The sequence shown here is derived from an EMBL/GenBank/DDBJ whole genome shotgun (WGS) entry which is preliminary data.</text>
</comment>